<accession>A0A846YNY7</accession>
<sequence length="530" mass="57919">MRYDLRCRNIPNALRQTAASYPDGTALVGEDGRRTFAELDDEMLLAVRAVQALGVRPGDRVAIWAPNCGRWILAALGALGAGAVLVPMNTRFKGEEAAYILRKSGARLLFVADDFLGNDYLEMLRRADPDSAVLRPRATVLLTGTAGDGRIGWGEFLAGGAALPVEQAVAAIDAIGPDSVSDIMFTSGTTGHPKGVVLTHGQSLRSHGYYSKLMGFRRADRYLIIPPFFHCFGYKAGWMACLVHGVTILPQATLDVDEVMRRIEQERVSILYGPPTVFQAILDSPRRPEFDLSSIRNVMASSTVVAPELASRIRDELRPEGIWSGYGLTEASALVTTSVPSDSLDHIVHTVGRPAWEVEVRLVDGDGADVAPGEPGELWVRGYNVTSGYWEDPERTSEAIDSDGWLHTGDVAVRDQDGYFRITDRIKDMILVGGFNVYPAEVERILGHHPDVESIAVVGAPDARLGEVPVAYVVVRDGATLTEQEFLSWSAERIANFKRPRRMIALDALPRNSSMKVLKNVLRDRAAALD</sequence>
<dbReference type="InterPro" id="IPR025110">
    <property type="entry name" value="AMP-bd_C"/>
</dbReference>
<dbReference type="GO" id="GO:0031956">
    <property type="term" value="F:medium-chain fatty acid-CoA ligase activity"/>
    <property type="evidence" value="ECO:0007669"/>
    <property type="project" value="TreeGrafter"/>
</dbReference>
<dbReference type="EMBL" id="JAAXOT010000023">
    <property type="protein sequence ID" value="NKY60493.1"/>
    <property type="molecule type" value="Genomic_DNA"/>
</dbReference>
<evidence type="ECO:0000256" key="1">
    <source>
        <dbReference type="ARBA" id="ARBA00006432"/>
    </source>
</evidence>
<dbReference type="PANTHER" id="PTHR43201:SF5">
    <property type="entry name" value="MEDIUM-CHAIN ACYL-COA LIGASE ACSF2, MITOCHONDRIAL"/>
    <property type="match status" value="1"/>
</dbReference>
<gene>
    <name evidence="5" type="ORF">HGA15_31010</name>
</gene>
<protein>
    <submittedName>
        <fullName evidence="5">AMP-binding protein</fullName>
    </submittedName>
</protein>
<dbReference type="PROSITE" id="PS00455">
    <property type="entry name" value="AMP_BINDING"/>
    <property type="match status" value="1"/>
</dbReference>
<reference evidence="5 6" key="1">
    <citation type="submission" date="2020-04" db="EMBL/GenBank/DDBJ databases">
        <title>MicrobeNet Type strains.</title>
        <authorList>
            <person name="Nicholson A.C."/>
        </authorList>
    </citation>
    <scope>NUCLEOTIDE SEQUENCE [LARGE SCALE GENOMIC DNA]</scope>
    <source>
        <strain evidence="5 6">JCM 3332</strain>
    </source>
</reference>
<dbReference type="AlphaFoldDB" id="A0A846YNY7"/>
<dbReference type="InterPro" id="IPR020845">
    <property type="entry name" value="AMP-binding_CS"/>
</dbReference>
<evidence type="ECO:0000259" key="3">
    <source>
        <dbReference type="Pfam" id="PF00501"/>
    </source>
</evidence>
<proteinExistence type="inferred from homology"/>
<dbReference type="PANTHER" id="PTHR43201">
    <property type="entry name" value="ACYL-COA SYNTHETASE"/>
    <property type="match status" value="1"/>
</dbReference>
<evidence type="ECO:0000256" key="2">
    <source>
        <dbReference type="ARBA" id="ARBA00022598"/>
    </source>
</evidence>
<dbReference type="Gene3D" id="3.40.50.12780">
    <property type="entry name" value="N-terminal domain of ligase-like"/>
    <property type="match status" value="1"/>
</dbReference>
<dbReference type="InterPro" id="IPR042099">
    <property type="entry name" value="ANL_N_sf"/>
</dbReference>
<name>A0A846YNY7_9NOCA</name>
<dbReference type="Pfam" id="PF00501">
    <property type="entry name" value="AMP-binding"/>
    <property type="match status" value="1"/>
</dbReference>
<dbReference type="Proteomes" id="UP000570678">
    <property type="component" value="Unassembled WGS sequence"/>
</dbReference>
<evidence type="ECO:0000313" key="6">
    <source>
        <dbReference type="Proteomes" id="UP000570678"/>
    </source>
</evidence>
<feature type="domain" description="AMP-binding enzyme C-terminal" evidence="4">
    <location>
        <begin position="441"/>
        <end position="516"/>
    </location>
</feature>
<keyword evidence="6" id="KW-1185">Reference proteome</keyword>
<comment type="caution">
    <text evidence="5">The sequence shown here is derived from an EMBL/GenBank/DDBJ whole genome shotgun (WGS) entry which is preliminary data.</text>
</comment>
<dbReference type="Pfam" id="PF13193">
    <property type="entry name" value="AMP-binding_C"/>
    <property type="match status" value="1"/>
</dbReference>
<comment type="similarity">
    <text evidence="1">Belongs to the ATP-dependent AMP-binding enzyme family.</text>
</comment>
<organism evidence="5 6">
    <name type="scientific">Nocardia flavorosea</name>
    <dbReference type="NCBI Taxonomy" id="53429"/>
    <lineage>
        <taxon>Bacteria</taxon>
        <taxon>Bacillati</taxon>
        <taxon>Actinomycetota</taxon>
        <taxon>Actinomycetes</taxon>
        <taxon>Mycobacteriales</taxon>
        <taxon>Nocardiaceae</taxon>
        <taxon>Nocardia</taxon>
    </lineage>
</organism>
<dbReference type="InterPro" id="IPR045851">
    <property type="entry name" value="AMP-bd_C_sf"/>
</dbReference>
<dbReference type="SUPFAM" id="SSF56801">
    <property type="entry name" value="Acetyl-CoA synthetase-like"/>
    <property type="match status" value="1"/>
</dbReference>
<dbReference type="Gene3D" id="3.30.300.30">
    <property type="match status" value="1"/>
</dbReference>
<dbReference type="InterPro" id="IPR000873">
    <property type="entry name" value="AMP-dep_synth/lig_dom"/>
</dbReference>
<evidence type="ECO:0000313" key="5">
    <source>
        <dbReference type="EMBL" id="NKY60493.1"/>
    </source>
</evidence>
<feature type="domain" description="AMP-dependent synthetase/ligase" evidence="3">
    <location>
        <begin position="15"/>
        <end position="390"/>
    </location>
</feature>
<evidence type="ECO:0000259" key="4">
    <source>
        <dbReference type="Pfam" id="PF13193"/>
    </source>
</evidence>
<dbReference type="GO" id="GO:0006631">
    <property type="term" value="P:fatty acid metabolic process"/>
    <property type="evidence" value="ECO:0007669"/>
    <property type="project" value="TreeGrafter"/>
</dbReference>
<keyword evidence="2" id="KW-0436">Ligase</keyword>